<feature type="transmembrane region" description="Helical" evidence="1">
    <location>
        <begin position="84"/>
        <end position="102"/>
    </location>
</feature>
<feature type="transmembrane region" description="Helical" evidence="1">
    <location>
        <begin position="62"/>
        <end position="78"/>
    </location>
</feature>
<dbReference type="Pfam" id="PF17248">
    <property type="entry name" value="DUF5317"/>
    <property type="match status" value="1"/>
</dbReference>
<dbReference type="OrthoDB" id="37447at2"/>
<gene>
    <name evidence="2" type="ORF">SAMN03080606_02775</name>
</gene>
<name>A0A1G5JEG4_9FIRM</name>
<dbReference type="EMBL" id="FMUS01000019">
    <property type="protein sequence ID" value="SCY86310.1"/>
    <property type="molecule type" value="Genomic_DNA"/>
</dbReference>
<dbReference type="Proteomes" id="UP000198636">
    <property type="component" value="Unassembled WGS sequence"/>
</dbReference>
<evidence type="ECO:0000313" key="2">
    <source>
        <dbReference type="EMBL" id="SCY86310.1"/>
    </source>
</evidence>
<keyword evidence="3" id="KW-1185">Reference proteome</keyword>
<evidence type="ECO:0000256" key="1">
    <source>
        <dbReference type="SAM" id="Phobius"/>
    </source>
</evidence>
<dbReference type="STRING" id="1120976.SAMN03080606_02775"/>
<feature type="transmembrane region" description="Helical" evidence="1">
    <location>
        <begin position="152"/>
        <end position="175"/>
    </location>
</feature>
<dbReference type="AlphaFoldDB" id="A0A1G5JEG4"/>
<organism evidence="2 3">
    <name type="scientific">Alkaliphilus peptidifermentans DSM 18978</name>
    <dbReference type="NCBI Taxonomy" id="1120976"/>
    <lineage>
        <taxon>Bacteria</taxon>
        <taxon>Bacillati</taxon>
        <taxon>Bacillota</taxon>
        <taxon>Clostridia</taxon>
        <taxon>Peptostreptococcales</taxon>
        <taxon>Natronincolaceae</taxon>
        <taxon>Alkaliphilus</taxon>
    </lineage>
</organism>
<reference evidence="2 3" key="1">
    <citation type="submission" date="2016-10" db="EMBL/GenBank/DDBJ databases">
        <authorList>
            <person name="de Groot N.N."/>
        </authorList>
    </citation>
    <scope>NUCLEOTIDE SEQUENCE [LARGE SCALE GENOMIC DNA]</scope>
    <source>
        <strain evidence="2 3">DSM 18978</strain>
    </source>
</reference>
<evidence type="ECO:0008006" key="4">
    <source>
        <dbReference type="Google" id="ProtNLM"/>
    </source>
</evidence>
<keyword evidence="1" id="KW-0812">Transmembrane</keyword>
<evidence type="ECO:0000313" key="3">
    <source>
        <dbReference type="Proteomes" id="UP000198636"/>
    </source>
</evidence>
<protein>
    <recommendedName>
        <fullName evidence="4">DUF5317 domain-containing protein</fullName>
    </recommendedName>
</protein>
<accession>A0A1G5JEG4</accession>
<keyword evidence="1" id="KW-0472">Membrane</keyword>
<dbReference type="RefSeq" id="WP_091544552.1">
    <property type="nucleotide sequence ID" value="NZ_FMUS01000019.1"/>
</dbReference>
<proteinExistence type="predicted"/>
<keyword evidence="1" id="KW-1133">Transmembrane helix</keyword>
<dbReference type="InterPro" id="IPR035168">
    <property type="entry name" value="DUF5317"/>
</dbReference>
<feature type="transmembrane region" description="Helical" evidence="1">
    <location>
        <begin position="30"/>
        <end position="50"/>
    </location>
</feature>
<sequence length="201" mass="22580">MILEALILGMIAGKLRGGQFKRLGFLSLRFPFMVLLSFIILLVTSIMISVGNPIVIEHRMKLYILAYCLLFIVLFFNLHNKSIWFILVGAIANFAAIVLNQGSVPISIEALETLDFQNMLTSINTGLLPNYIPLSEAYPLTNYLGKRYIIPFAYPIKQIFSIGDALISIGLCFYIQGVMNSRIYRKASGVIKFDNYGKIRG</sequence>